<dbReference type="InterPro" id="IPR011051">
    <property type="entry name" value="RmlC_Cupin_sf"/>
</dbReference>
<sequence length="153" mass="16768">MMTAIFNAAAIAAHRDACENEILGFRRLRVRSADTGGRLGFFEEIVPPGEGVPLHIHHKEDEMFNVREGHFRIWCADEVFDVHPGDVVVLPRGVPHAFHNVGDVEGWLDVTVTPGGFETMFARAAEAGTQGAERFMELAPDYGLEMLPGQAAA</sequence>
<dbReference type="InterPro" id="IPR013096">
    <property type="entry name" value="Cupin_2"/>
</dbReference>
<gene>
    <name evidence="2" type="ORF">B0E33_14370</name>
</gene>
<evidence type="ECO:0000313" key="2">
    <source>
        <dbReference type="EMBL" id="AQQ07406.1"/>
    </source>
</evidence>
<dbReference type="Pfam" id="PF07883">
    <property type="entry name" value="Cupin_2"/>
    <property type="match status" value="1"/>
</dbReference>
<dbReference type="SUPFAM" id="SSF51182">
    <property type="entry name" value="RmlC-like cupins"/>
    <property type="match status" value="1"/>
</dbReference>
<dbReference type="PANTHER" id="PTHR36440:SF1">
    <property type="entry name" value="PUTATIVE (AFU_ORTHOLOGUE AFUA_8G07350)-RELATED"/>
    <property type="match status" value="1"/>
</dbReference>
<dbReference type="Proteomes" id="UP000188174">
    <property type="component" value="Chromosome"/>
</dbReference>
<organism evidence="2 3">
    <name type="scientific">Roseibium algicola</name>
    <dbReference type="NCBI Taxonomy" id="2857014"/>
    <lineage>
        <taxon>Bacteria</taxon>
        <taxon>Pseudomonadati</taxon>
        <taxon>Pseudomonadota</taxon>
        <taxon>Alphaproteobacteria</taxon>
        <taxon>Hyphomicrobiales</taxon>
        <taxon>Stappiaceae</taxon>
        <taxon>Roseibium</taxon>
    </lineage>
</organism>
<name>A0ABM6IA96_9HYPH</name>
<dbReference type="InterPro" id="IPR053146">
    <property type="entry name" value="QDO-like"/>
</dbReference>
<dbReference type="PANTHER" id="PTHR36440">
    <property type="entry name" value="PUTATIVE (AFU_ORTHOLOGUE AFUA_8G07350)-RELATED"/>
    <property type="match status" value="1"/>
</dbReference>
<protein>
    <recommendedName>
        <fullName evidence="1">Cupin type-2 domain-containing protein</fullName>
    </recommendedName>
</protein>
<accession>A0ABM6IA96</accession>
<evidence type="ECO:0000259" key="1">
    <source>
        <dbReference type="Pfam" id="PF07883"/>
    </source>
</evidence>
<reference evidence="2 3" key="1">
    <citation type="submission" date="2017-02" db="EMBL/GenBank/DDBJ databases">
        <authorList>
            <person name="Jeong S."/>
        </authorList>
    </citation>
    <scope>NUCLEOTIDE SEQUENCE [LARGE SCALE GENOMIC DNA]</scope>
    <source>
        <strain evidence="2 3">RMAR6-6</strain>
    </source>
</reference>
<dbReference type="InterPro" id="IPR014710">
    <property type="entry name" value="RmlC-like_jellyroll"/>
</dbReference>
<proteinExistence type="predicted"/>
<dbReference type="EMBL" id="CP019630">
    <property type="protein sequence ID" value="AQQ07406.1"/>
    <property type="molecule type" value="Genomic_DNA"/>
</dbReference>
<evidence type="ECO:0000313" key="3">
    <source>
        <dbReference type="Proteomes" id="UP000188174"/>
    </source>
</evidence>
<dbReference type="Gene3D" id="2.60.120.10">
    <property type="entry name" value="Jelly Rolls"/>
    <property type="match status" value="1"/>
</dbReference>
<feature type="domain" description="Cupin type-2" evidence="1">
    <location>
        <begin position="44"/>
        <end position="104"/>
    </location>
</feature>
<keyword evidence="3" id="KW-1185">Reference proteome</keyword>